<accession>A0ABD1L7H8</accession>
<proteinExistence type="predicted"/>
<organism evidence="1 2">
    <name type="scientific">Flemingia macrophylla</name>
    <dbReference type="NCBI Taxonomy" id="520843"/>
    <lineage>
        <taxon>Eukaryota</taxon>
        <taxon>Viridiplantae</taxon>
        <taxon>Streptophyta</taxon>
        <taxon>Embryophyta</taxon>
        <taxon>Tracheophyta</taxon>
        <taxon>Spermatophyta</taxon>
        <taxon>Magnoliopsida</taxon>
        <taxon>eudicotyledons</taxon>
        <taxon>Gunneridae</taxon>
        <taxon>Pentapetalae</taxon>
        <taxon>rosids</taxon>
        <taxon>fabids</taxon>
        <taxon>Fabales</taxon>
        <taxon>Fabaceae</taxon>
        <taxon>Papilionoideae</taxon>
        <taxon>50 kb inversion clade</taxon>
        <taxon>NPAAA clade</taxon>
        <taxon>indigoferoid/millettioid clade</taxon>
        <taxon>Phaseoleae</taxon>
        <taxon>Flemingia</taxon>
    </lineage>
</organism>
<dbReference type="EMBL" id="JBGMDY010000010">
    <property type="protein sequence ID" value="KAL2319468.1"/>
    <property type="molecule type" value="Genomic_DNA"/>
</dbReference>
<reference evidence="1 2" key="1">
    <citation type="submission" date="2024-08" db="EMBL/GenBank/DDBJ databases">
        <title>Insights into the chromosomal genome structure of Flemingia macrophylla.</title>
        <authorList>
            <person name="Ding Y."/>
            <person name="Zhao Y."/>
            <person name="Bi W."/>
            <person name="Wu M."/>
            <person name="Zhao G."/>
            <person name="Gong Y."/>
            <person name="Li W."/>
            <person name="Zhang P."/>
        </authorList>
    </citation>
    <scope>NUCLEOTIDE SEQUENCE [LARGE SCALE GENOMIC DNA]</scope>
    <source>
        <strain evidence="1">DYQJB</strain>
        <tissue evidence="1">Leaf</tissue>
    </source>
</reference>
<sequence length="190" mass="21721">MNVRLPNDFYGYWNGLIKIGECKVVDNGGNIFKIRLKNIGRTVGQFTDGINNLIKFYGLRTKHEGVLTYHGSSKFSIRIYDISGDEIMLPGTSASSPETGLSKYGDEWNTYCSFAQYFPVAIVKDWVLSFFNKVLFLDEQDNCVLADIRGKYNRNKNEYYVGKEWGKLKSDSLAREMAEKEFNGGLFNRV</sequence>
<dbReference type="AlphaFoldDB" id="A0ABD1L7H8"/>
<evidence type="ECO:0000313" key="2">
    <source>
        <dbReference type="Proteomes" id="UP001603857"/>
    </source>
</evidence>
<gene>
    <name evidence="1" type="ORF">Fmac_028437</name>
</gene>
<protein>
    <recommendedName>
        <fullName evidence="3">LAGLIDADG homing endonuclease</fullName>
    </recommendedName>
</protein>
<dbReference type="Proteomes" id="UP001603857">
    <property type="component" value="Unassembled WGS sequence"/>
</dbReference>
<evidence type="ECO:0000313" key="1">
    <source>
        <dbReference type="EMBL" id="KAL2319468.1"/>
    </source>
</evidence>
<name>A0ABD1L7H8_9FABA</name>
<evidence type="ECO:0008006" key="3">
    <source>
        <dbReference type="Google" id="ProtNLM"/>
    </source>
</evidence>
<comment type="caution">
    <text evidence="1">The sequence shown here is derived from an EMBL/GenBank/DDBJ whole genome shotgun (WGS) entry which is preliminary data.</text>
</comment>
<keyword evidence="2" id="KW-1185">Reference proteome</keyword>